<keyword evidence="1" id="KW-0732">Signal</keyword>
<comment type="caution">
    <text evidence="2">The sequence shown here is derived from an EMBL/GenBank/DDBJ whole genome shotgun (WGS) entry which is preliminary data.</text>
</comment>
<dbReference type="AlphaFoldDB" id="A0A642C6G0"/>
<feature type="chain" id="PRO_5024907273" evidence="1">
    <location>
        <begin position="28"/>
        <end position="130"/>
    </location>
</feature>
<gene>
    <name evidence="2" type="ORF">F3B51_28175</name>
</gene>
<evidence type="ECO:0000256" key="1">
    <source>
        <dbReference type="SAM" id="SignalP"/>
    </source>
</evidence>
<dbReference type="EMBL" id="VWFN01000161">
    <property type="protein sequence ID" value="KAA4635687.1"/>
    <property type="molecule type" value="Genomic_DNA"/>
</dbReference>
<feature type="non-terminal residue" evidence="2">
    <location>
        <position position="130"/>
    </location>
</feature>
<accession>A0A642C6G0</accession>
<organism evidence="2">
    <name type="scientific">Bacteroides ovatus</name>
    <dbReference type="NCBI Taxonomy" id="28116"/>
    <lineage>
        <taxon>Bacteria</taxon>
        <taxon>Pseudomonadati</taxon>
        <taxon>Bacteroidota</taxon>
        <taxon>Bacteroidia</taxon>
        <taxon>Bacteroidales</taxon>
        <taxon>Bacteroidaceae</taxon>
        <taxon>Bacteroides</taxon>
    </lineage>
</organism>
<sequence length="130" mass="14454">MKTRNIYSLLYVTFVAVALVACNDYDAAQTAYEEIVDSDVTTTPPNIDSAWELQLIPNVGQHSGEVFVYKDKKYDKLFTRTLGWNGGIGVQSTSLSDGNVLWAFNDSYFGVVDAETRARGNCNFPHNSIM</sequence>
<protein>
    <submittedName>
        <fullName evidence="2">DUF5005 domain-containing protein</fullName>
    </submittedName>
</protein>
<dbReference type="Pfam" id="PF16396">
    <property type="entry name" value="DUF5005"/>
    <property type="match status" value="1"/>
</dbReference>
<dbReference type="InterPro" id="IPR032169">
    <property type="entry name" value="DUF5005"/>
</dbReference>
<proteinExistence type="predicted"/>
<dbReference type="PROSITE" id="PS51257">
    <property type="entry name" value="PROKAR_LIPOPROTEIN"/>
    <property type="match status" value="1"/>
</dbReference>
<reference evidence="2" key="1">
    <citation type="journal article" date="2019" name="Nat. Med.">
        <title>A library of human gut bacterial isolates paired with longitudinal multiomics data enables mechanistic microbiome research.</title>
        <authorList>
            <person name="Poyet M."/>
            <person name="Groussin M."/>
            <person name="Gibbons S.M."/>
            <person name="Avila-Pacheco J."/>
            <person name="Jiang X."/>
            <person name="Kearney S.M."/>
            <person name="Perrotta A.R."/>
            <person name="Berdy B."/>
            <person name="Zhao S."/>
            <person name="Lieberman T.D."/>
            <person name="Swanson P.K."/>
            <person name="Smith M."/>
            <person name="Roesemann S."/>
            <person name="Alexander J.E."/>
            <person name="Rich S.A."/>
            <person name="Livny J."/>
            <person name="Vlamakis H."/>
            <person name="Clish C."/>
            <person name="Bullock K."/>
            <person name="Deik A."/>
            <person name="Scott J."/>
            <person name="Pierce K.A."/>
            <person name="Xavier R.J."/>
            <person name="Alm E.J."/>
        </authorList>
    </citation>
    <scope>NUCLEOTIDE SEQUENCE</scope>
    <source>
        <strain evidence="2">BIOML-A13</strain>
    </source>
</reference>
<feature type="signal peptide" evidence="1">
    <location>
        <begin position="1"/>
        <end position="27"/>
    </location>
</feature>
<evidence type="ECO:0000313" key="2">
    <source>
        <dbReference type="EMBL" id="KAA4635687.1"/>
    </source>
</evidence>
<name>A0A642C6G0_BACOV</name>